<feature type="compositionally biased region" description="Low complexity" evidence="2">
    <location>
        <begin position="99"/>
        <end position="112"/>
    </location>
</feature>
<feature type="coiled-coil region" evidence="1">
    <location>
        <begin position="439"/>
        <end position="477"/>
    </location>
</feature>
<feature type="coiled-coil region" evidence="1">
    <location>
        <begin position="307"/>
        <end position="384"/>
    </location>
</feature>
<proteinExistence type="predicted"/>
<sequence length="573" mass="63886">MEVGKLVTSETCGNIFYFVVDETHPDEPRSDASKCHYVVAPSTNAFSYREAFYVLCRALCGLENRTYLHRWHSLHQQIFGSTTYVQFVNAVRESPLAQPNTFSPTGPSSSPTDAHSRPSVALPALFLDETTARLALRTAERGHQAVSEVSAPAQAPQRHSALQGFSTPISKPQPTTPGNTVAVEMENGSANPRKEAEVPHNTEVECCEKESGKKVGRDQGLDARWSAASQWQATAAASHGGDRRSVSSLKQGVHQERVQRCETEEAALHPTDAVREAGAHAKKQPQPVQPWRLADAAESGKERNAPAVEEMKTVTQLKRRIQELEMELAEREQRHALERDSFLAEKDALKQQLWQQSQAQGTQINEFLQENAGAVRRVEEALEKREKELCAVYTQALEERDVRIAQLSQEILQHLQSSRQLVTSRSDQERFDAERVAHLEDMTSQLKEWNGSLRDQLREASDEIRDLRQRLQPSTRRLRDGVVEDPPLKSAFAHNSFPSKPSALLFCGACAGLPRAAAVQLAHHLRETEEQLGRERADAERRAGQLRRAAHVIEQLTRGVQEAKTGVSAFPSP</sequence>
<feature type="coiled-coil region" evidence="1">
    <location>
        <begin position="522"/>
        <end position="549"/>
    </location>
</feature>
<feature type="region of interest" description="Disordered" evidence="2">
    <location>
        <begin position="145"/>
        <end position="181"/>
    </location>
</feature>
<dbReference type="OrthoDB" id="273268at2759"/>
<feature type="region of interest" description="Disordered" evidence="2">
    <location>
        <begin position="97"/>
        <end position="117"/>
    </location>
</feature>
<accession>A0A0N0E0B9</accession>
<dbReference type="Proteomes" id="UP000037923">
    <property type="component" value="Unassembled WGS sequence"/>
</dbReference>
<reference evidence="3 4" key="1">
    <citation type="submission" date="2015-07" db="EMBL/GenBank/DDBJ databases">
        <title>High-quality genome of monoxenous trypanosomatid Leptomonas pyrrhocoris.</title>
        <authorList>
            <person name="Flegontov P."/>
            <person name="Butenko A."/>
            <person name="Firsov S."/>
            <person name="Vlcek C."/>
            <person name="Logacheva M.D."/>
            <person name="Field M."/>
            <person name="Filatov D."/>
            <person name="Flegontova O."/>
            <person name="Gerasimov E."/>
            <person name="Jackson A.P."/>
            <person name="Kelly S."/>
            <person name="Opperdoes F."/>
            <person name="O'Reilly A."/>
            <person name="Votypka J."/>
            <person name="Yurchenko V."/>
            <person name="Lukes J."/>
        </authorList>
    </citation>
    <scope>NUCLEOTIDE SEQUENCE [LARGE SCALE GENOMIC DNA]</scope>
    <source>
        <strain evidence="3">H10</strain>
    </source>
</reference>
<comment type="caution">
    <text evidence="3">The sequence shown here is derived from an EMBL/GenBank/DDBJ whole genome shotgun (WGS) entry which is preliminary data.</text>
</comment>
<name>A0A0N0E0B9_LEPPY</name>
<dbReference type="RefSeq" id="XP_015664705.1">
    <property type="nucleotide sequence ID" value="XM_015796697.1"/>
</dbReference>
<dbReference type="RefSeq" id="XP_015664704.1">
    <property type="nucleotide sequence ID" value="XM_015796696.1"/>
</dbReference>
<evidence type="ECO:0000256" key="1">
    <source>
        <dbReference type="SAM" id="Coils"/>
    </source>
</evidence>
<dbReference type="OMA" id="GAMHELQ"/>
<keyword evidence="4" id="KW-1185">Reference proteome</keyword>
<dbReference type="GeneID" id="26900791"/>
<feature type="compositionally biased region" description="Polar residues" evidence="2">
    <location>
        <begin position="163"/>
        <end position="179"/>
    </location>
</feature>
<evidence type="ECO:0000313" key="4">
    <source>
        <dbReference type="Proteomes" id="UP000037923"/>
    </source>
</evidence>
<dbReference type="AlphaFoldDB" id="A0A0N0E0B9"/>
<evidence type="ECO:0000313" key="3">
    <source>
        <dbReference type="EMBL" id="KPA86265.1"/>
    </source>
</evidence>
<dbReference type="VEuPathDB" id="TriTrypDB:LpyrH10_01_4940"/>
<organism evidence="3 4">
    <name type="scientific">Leptomonas pyrrhocoris</name>
    <name type="common">Firebug parasite</name>
    <dbReference type="NCBI Taxonomy" id="157538"/>
    <lineage>
        <taxon>Eukaryota</taxon>
        <taxon>Discoba</taxon>
        <taxon>Euglenozoa</taxon>
        <taxon>Kinetoplastea</taxon>
        <taxon>Metakinetoplastina</taxon>
        <taxon>Trypanosomatida</taxon>
        <taxon>Trypanosomatidae</taxon>
        <taxon>Leishmaniinae</taxon>
        <taxon>Leptomonas</taxon>
    </lineage>
</organism>
<evidence type="ECO:0000256" key="2">
    <source>
        <dbReference type="SAM" id="MobiDB-lite"/>
    </source>
</evidence>
<gene>
    <name evidence="3" type="ORF">ABB37_00494</name>
</gene>
<protein>
    <submittedName>
        <fullName evidence="3">Uncharacterized protein</fullName>
    </submittedName>
</protein>
<dbReference type="EMBL" id="LGTL01000001">
    <property type="protein sequence ID" value="KPA86265.1"/>
    <property type="molecule type" value="Genomic_DNA"/>
</dbReference>
<dbReference type="EMBL" id="LGTL01000001">
    <property type="protein sequence ID" value="KPA86266.1"/>
    <property type="molecule type" value="Genomic_DNA"/>
</dbReference>
<keyword evidence="1" id="KW-0175">Coiled coil</keyword>